<gene>
    <name evidence="1" type="ORF">PHABIO_14</name>
</gene>
<evidence type="ECO:0000313" key="1">
    <source>
        <dbReference type="EMBL" id="ARV76645.1"/>
    </source>
</evidence>
<dbReference type="Proteomes" id="UP000225448">
    <property type="component" value="Segment"/>
</dbReference>
<keyword evidence="2" id="KW-1185">Reference proteome</keyword>
<sequence>MQTVQTANPLFDIPTGKYVVDNIPTKEELLNGRSLLSYIQSYNPKSSFSVSQMGKQLTKIFDTDPDTVERYQAVAAYFVLGGYKVEFNGVDVPVIYWTDYEMQLVDMHEVIKNCISGPRHVAKENLFTDEFYEKIRNAAGEESSIVIDSFSKVE</sequence>
<accession>A0A1Y0SVY9</accession>
<evidence type="ECO:0000313" key="2">
    <source>
        <dbReference type="Proteomes" id="UP000225448"/>
    </source>
</evidence>
<protein>
    <submittedName>
        <fullName evidence="1">Uncharacterized protein</fullName>
    </submittedName>
</protein>
<name>A0A1Y0SVY9_9CAUD</name>
<proteinExistence type="predicted"/>
<organism evidence="1 2">
    <name type="scientific">Pseudomonas phage Phabio</name>
    <dbReference type="NCBI Taxonomy" id="2006668"/>
    <lineage>
        <taxon>Viruses</taxon>
        <taxon>Duplodnaviria</taxon>
        <taxon>Heunggongvirae</taxon>
        <taxon>Uroviricota</taxon>
        <taxon>Caudoviricetes</taxon>
        <taxon>Chimalliviridae</taxon>
        <taxon>Phabiovirus</taxon>
        <taxon>Phabiovirus phabio</taxon>
    </lineage>
</organism>
<dbReference type="EMBL" id="MF042360">
    <property type="protein sequence ID" value="ARV76645.1"/>
    <property type="molecule type" value="Genomic_DNA"/>
</dbReference>
<reference evidence="1 2" key="1">
    <citation type="submission" date="2017-05" db="EMBL/GenBank/DDBJ databases">
        <authorList>
            <person name="Song R."/>
            <person name="Chenine A.L."/>
            <person name="Ruprecht R.M."/>
        </authorList>
    </citation>
    <scope>NUCLEOTIDE SEQUENCE [LARGE SCALE GENOMIC DNA]</scope>
</reference>